<dbReference type="EMBL" id="CP027657">
    <property type="protein sequence ID" value="AVO51861.1"/>
    <property type="molecule type" value="Genomic_DNA"/>
</dbReference>
<sequence length="289" mass="32264">MKIAIDSYCYHRYFGEVYPNLEQPPAYRMTLEDFIDRARAHEVQGVSIESFMLDDSSPHNLERLRGLLDDAGLELVWAWGHPHGLGSGARGEELADLQRHVDIARTLGAGVMRICAGGRRTRPDSWLAHKTQLLPLLRRAADYAAGQGVVLAMENHVDLLAAEVLELLEAVDNPALGVCLDTANNLRMFEDPMQVIELLAPHAKATHIKDICAFRGSPREFGFWPSVPLGEGLIDIPRTLQLLRQHGFEGLLALEIDYLHPRYGSEEEAIDKSLAFMRQTLDRQHGACA</sequence>
<dbReference type="InterPro" id="IPR050312">
    <property type="entry name" value="IolE/XylAMocC-like"/>
</dbReference>
<dbReference type="Proteomes" id="UP000238327">
    <property type="component" value="Chromosome"/>
</dbReference>
<organism evidence="2 3">
    <name type="scientific">Ectopseudomonas mendocina</name>
    <name type="common">Pseudomonas mendocina</name>
    <dbReference type="NCBI Taxonomy" id="300"/>
    <lineage>
        <taxon>Bacteria</taxon>
        <taxon>Pseudomonadati</taxon>
        <taxon>Pseudomonadota</taxon>
        <taxon>Gammaproteobacteria</taxon>
        <taxon>Pseudomonadales</taxon>
        <taxon>Pseudomonadaceae</taxon>
        <taxon>Ectopseudomonas</taxon>
    </lineage>
</organism>
<gene>
    <name evidence="2" type="ORF">C7A17_03475</name>
</gene>
<dbReference type="Pfam" id="PF01261">
    <property type="entry name" value="AP_endonuc_2"/>
    <property type="match status" value="1"/>
</dbReference>
<keyword evidence="2" id="KW-0413">Isomerase</keyword>
<dbReference type="PANTHER" id="PTHR12110">
    <property type="entry name" value="HYDROXYPYRUVATE ISOMERASE"/>
    <property type="match status" value="1"/>
</dbReference>
<name>A0A2R3QJ97_ECTME</name>
<evidence type="ECO:0000313" key="2">
    <source>
        <dbReference type="EMBL" id="AVO51861.1"/>
    </source>
</evidence>
<dbReference type="PANTHER" id="PTHR12110:SF53">
    <property type="entry name" value="BLR5974 PROTEIN"/>
    <property type="match status" value="1"/>
</dbReference>
<dbReference type="RefSeq" id="WP_106736704.1">
    <property type="nucleotide sequence ID" value="NZ_CP027657.1"/>
</dbReference>
<dbReference type="InterPro" id="IPR036237">
    <property type="entry name" value="Xyl_isomerase-like_sf"/>
</dbReference>
<reference evidence="2 3" key="1">
    <citation type="submission" date="2018-03" db="EMBL/GenBank/DDBJ databases">
        <title>Complete genome sequence and methylome analysis of Pseudomonas mendocina NEB 698.</title>
        <authorList>
            <person name="Morgan R.D."/>
        </authorList>
    </citation>
    <scope>NUCLEOTIDE SEQUENCE [LARGE SCALE GENOMIC DNA]</scope>
    <source>
        <strain evidence="2 3">NEB698</strain>
    </source>
</reference>
<proteinExistence type="predicted"/>
<protein>
    <submittedName>
        <fullName evidence="2">Sugar phosphate isomerase/epimerase</fullName>
    </submittedName>
</protein>
<dbReference type="OrthoDB" id="3350993at2"/>
<dbReference type="GO" id="GO:0016853">
    <property type="term" value="F:isomerase activity"/>
    <property type="evidence" value="ECO:0007669"/>
    <property type="project" value="UniProtKB-KW"/>
</dbReference>
<dbReference type="SUPFAM" id="SSF51658">
    <property type="entry name" value="Xylose isomerase-like"/>
    <property type="match status" value="1"/>
</dbReference>
<evidence type="ECO:0000259" key="1">
    <source>
        <dbReference type="Pfam" id="PF01261"/>
    </source>
</evidence>
<feature type="domain" description="Xylose isomerase-like TIM barrel" evidence="1">
    <location>
        <begin position="36"/>
        <end position="279"/>
    </location>
</feature>
<dbReference type="AlphaFoldDB" id="A0A2R3QJ97"/>
<dbReference type="Gene3D" id="3.20.20.150">
    <property type="entry name" value="Divalent-metal-dependent TIM barrel enzymes"/>
    <property type="match status" value="1"/>
</dbReference>
<accession>A0A2R3QJ97</accession>
<evidence type="ECO:0000313" key="3">
    <source>
        <dbReference type="Proteomes" id="UP000238327"/>
    </source>
</evidence>
<dbReference type="InterPro" id="IPR013022">
    <property type="entry name" value="Xyl_isomerase-like_TIM-brl"/>
</dbReference>